<dbReference type="SUPFAM" id="SSF48452">
    <property type="entry name" value="TPR-like"/>
    <property type="match status" value="2"/>
</dbReference>
<organism evidence="8 9">
    <name type="scientific">Fasciola hepatica</name>
    <name type="common">Liver fluke</name>
    <dbReference type="NCBI Taxonomy" id="6192"/>
    <lineage>
        <taxon>Eukaryota</taxon>
        <taxon>Metazoa</taxon>
        <taxon>Spiralia</taxon>
        <taxon>Lophotrochozoa</taxon>
        <taxon>Platyhelminthes</taxon>
        <taxon>Trematoda</taxon>
        <taxon>Digenea</taxon>
        <taxon>Plagiorchiida</taxon>
        <taxon>Echinostomata</taxon>
        <taxon>Echinostomatoidea</taxon>
        <taxon>Fasciolidae</taxon>
        <taxon>Fasciola</taxon>
    </lineage>
</organism>
<dbReference type="AlphaFoldDB" id="A0A4E0RZU8"/>
<feature type="compositionally biased region" description="Acidic residues" evidence="7">
    <location>
        <begin position="619"/>
        <end position="646"/>
    </location>
</feature>
<dbReference type="InterPro" id="IPR003107">
    <property type="entry name" value="HAT"/>
</dbReference>
<keyword evidence="5" id="KW-0539">Nucleus</keyword>
<accession>A0A4E0RZU8</accession>
<comment type="subcellular location">
    <subcellularLocation>
        <location evidence="1">Nucleus</location>
    </subcellularLocation>
</comment>
<dbReference type="InterPro" id="IPR059164">
    <property type="entry name" value="HAT_PRP39_C"/>
</dbReference>
<proteinExistence type="inferred from homology"/>
<dbReference type="GO" id="GO:0000243">
    <property type="term" value="C:commitment complex"/>
    <property type="evidence" value="ECO:0007669"/>
    <property type="project" value="TreeGrafter"/>
</dbReference>
<evidence type="ECO:0000256" key="3">
    <source>
        <dbReference type="ARBA" id="ARBA00022737"/>
    </source>
</evidence>
<dbReference type="PANTHER" id="PTHR17204">
    <property type="entry name" value="PRE-MRNA PROCESSING PROTEIN PRP39-RELATED"/>
    <property type="match status" value="1"/>
</dbReference>
<evidence type="ECO:0000313" key="8">
    <source>
        <dbReference type="EMBL" id="THD28387.1"/>
    </source>
</evidence>
<dbReference type="GO" id="GO:0005685">
    <property type="term" value="C:U1 snRNP"/>
    <property type="evidence" value="ECO:0007669"/>
    <property type="project" value="TreeGrafter"/>
</dbReference>
<dbReference type="Proteomes" id="UP000230066">
    <property type="component" value="Unassembled WGS sequence"/>
</dbReference>
<evidence type="ECO:0000313" key="9">
    <source>
        <dbReference type="Proteomes" id="UP000230066"/>
    </source>
</evidence>
<feature type="compositionally biased region" description="Basic and acidic residues" evidence="7">
    <location>
        <begin position="661"/>
        <end position="710"/>
    </location>
</feature>
<keyword evidence="9" id="KW-1185">Reference proteome</keyword>
<evidence type="ECO:0000256" key="2">
    <source>
        <dbReference type="ARBA" id="ARBA00022664"/>
    </source>
</evidence>
<evidence type="ECO:0000256" key="5">
    <source>
        <dbReference type="ARBA" id="ARBA00023242"/>
    </source>
</evidence>
<dbReference type="Gene3D" id="1.25.40.10">
    <property type="entry name" value="Tetratricopeptide repeat domain"/>
    <property type="match status" value="2"/>
</dbReference>
<gene>
    <name evidence="8" type="ORF">D915_000824</name>
</gene>
<protein>
    <submittedName>
        <fullName evidence="8">Pre-mRNA-processing factor 39</fullName>
    </submittedName>
</protein>
<keyword evidence="2" id="KW-0507">mRNA processing</keyword>
<dbReference type="GO" id="GO:0030627">
    <property type="term" value="F:pre-mRNA 5'-splice site binding"/>
    <property type="evidence" value="ECO:0007669"/>
    <property type="project" value="TreeGrafter"/>
</dbReference>
<dbReference type="Pfam" id="PF23241">
    <property type="entry name" value="HAT_PRP39_C"/>
    <property type="match status" value="2"/>
</dbReference>
<keyword evidence="4" id="KW-0508">mRNA splicing</keyword>
<feature type="region of interest" description="Disordered" evidence="7">
    <location>
        <begin position="570"/>
        <end position="710"/>
    </location>
</feature>
<comment type="caution">
    <text evidence="8">The sequence shown here is derived from an EMBL/GenBank/DDBJ whole genome shotgun (WGS) entry which is preliminary data.</text>
</comment>
<dbReference type="PANTHER" id="PTHR17204:SF5">
    <property type="entry name" value="PRE-MRNA-PROCESSING FACTOR 39"/>
    <property type="match status" value="1"/>
</dbReference>
<evidence type="ECO:0000256" key="6">
    <source>
        <dbReference type="ARBA" id="ARBA00038019"/>
    </source>
</evidence>
<dbReference type="GO" id="GO:0000395">
    <property type="term" value="P:mRNA 5'-splice site recognition"/>
    <property type="evidence" value="ECO:0007669"/>
    <property type="project" value="TreeGrafter"/>
</dbReference>
<name>A0A4E0RZU8_FASHE</name>
<dbReference type="GO" id="GO:0071004">
    <property type="term" value="C:U2-type prespliceosome"/>
    <property type="evidence" value="ECO:0007669"/>
    <property type="project" value="TreeGrafter"/>
</dbReference>
<dbReference type="EMBL" id="JXXN02000164">
    <property type="protein sequence ID" value="THD28387.1"/>
    <property type="molecule type" value="Genomic_DNA"/>
</dbReference>
<evidence type="ECO:0000256" key="1">
    <source>
        <dbReference type="ARBA" id="ARBA00004123"/>
    </source>
</evidence>
<dbReference type="SMART" id="SM00386">
    <property type="entry name" value="HAT"/>
    <property type="match status" value="6"/>
</dbReference>
<reference evidence="8" key="1">
    <citation type="submission" date="2019-03" db="EMBL/GenBank/DDBJ databases">
        <title>Improved annotation for the trematode Fasciola hepatica.</title>
        <authorList>
            <person name="Choi Y.-J."/>
            <person name="Martin J."/>
            <person name="Mitreva M."/>
        </authorList>
    </citation>
    <scope>NUCLEOTIDE SEQUENCE [LARGE SCALE GENOMIC DNA]</scope>
</reference>
<feature type="compositionally biased region" description="Low complexity" evidence="7">
    <location>
        <begin position="647"/>
        <end position="660"/>
    </location>
</feature>
<evidence type="ECO:0000256" key="4">
    <source>
        <dbReference type="ARBA" id="ARBA00023187"/>
    </source>
</evidence>
<sequence length="1010" mass="112837">MSFSKLLKKALDNPTEFTVWTGLLDLVEKQVFIYTVIFIMVQQNIDHAKKAFEHFFENFPYCYGYWKKWADMERHKGNREEALKVYEKGVKAVPLSIDLWTAYLDAAIEFYHGREEYESKMRSLYEEALEAAGLEFRSDALWEHYIGWETSHNRLANVVEIYSRLLKIPTQLYFQNWDSFNKLVEENRPEDILSRSEFARLHAQVSLAAAKALSFEERPPDVTDDLEPPIVGVTKPVVEITDTARTAIRQLIIESREQLYQATYTQIMKRWYFEEKIRRPYFHVKPLEEAQLINWAEYLSFEEVEAAEMESAVREELKAEHTELTESELTAKVLSSETVLLARRRVKVLYERCLVACALYEHFWIRYARYTENVERDIREARQIWRRACTVHLRYKPTIHWHWGCFEDRCPSDLDDPPTLPVLTCLDILTDLEARLTDSALVCCRRADAMRRAGKPLFDIIACLRSGVNRMRYLSEDQTKLSQSLSGPTASRTVAQAIATASQARAAAGVLAGRLARMLHRDEQLTADGIPQWMLLLNTVHKEDEEEANIPEEPMIDSEDEDENVVKMEDADEDDVADTKPSENASPGQEDKDKDEENSQKSENKVEEVDPSKATSAQQEEDGVDDSDVSLDEDDQDGQDEMEQDDLSPSGSPPVLVVPRGGEKRSSQASKSHDSQSSEFTERAKKSRLDGDQEKEAAERDEAKEYQAAEEARIKREKELAAQEEERIRALLDKRQRLVHLSAPEPDTLTDEDRVILTGEEAAIRRNERLYAQLLDIVYQRRPVDIDGFVEVCNFAAVDSVLPAAVKMAFSQRKMQFLEEFDKDVCRLSVAYDEYVGLCEAVNNGLQAAALACGASRMVPGYPLPDLLNMPTASARMHAVAAASAGGGSGDSLASAGPVARQPVLNTDQAVLDAAASVGTPAPDPSTSAGYYTAGGYEPLAAALGNTSGLPPPADPNMSGAAWASSADPYAGYYYGTGAASTDYSQVAAVAAAAAAAAANVATPVSSAIT</sequence>
<keyword evidence="3" id="KW-0677">Repeat</keyword>
<evidence type="ECO:0000256" key="7">
    <source>
        <dbReference type="SAM" id="MobiDB-lite"/>
    </source>
</evidence>
<feature type="compositionally biased region" description="Basic and acidic residues" evidence="7">
    <location>
        <begin position="589"/>
        <end position="611"/>
    </location>
</feature>
<dbReference type="InterPro" id="IPR011990">
    <property type="entry name" value="TPR-like_helical_dom_sf"/>
</dbReference>
<comment type="similarity">
    <text evidence="6">Belongs to the PRP39 family.</text>
</comment>
<dbReference type="Pfam" id="PF23240">
    <property type="entry name" value="HAT_PRP39_N"/>
    <property type="match status" value="1"/>
</dbReference>